<dbReference type="AlphaFoldDB" id="A0A835Y3X6"/>
<dbReference type="InterPro" id="IPR022036">
    <property type="entry name" value="DUF3605"/>
</dbReference>
<dbReference type="Pfam" id="PF12239">
    <property type="entry name" value="DUF3605"/>
    <property type="match status" value="1"/>
</dbReference>
<dbReference type="GO" id="GO:0006044">
    <property type="term" value="P:N-acetylglucosamine metabolic process"/>
    <property type="evidence" value="ECO:0007669"/>
    <property type="project" value="TreeGrafter"/>
</dbReference>
<dbReference type="EMBL" id="JAEHOE010000024">
    <property type="protein sequence ID" value="KAG2495511.1"/>
    <property type="molecule type" value="Genomic_DNA"/>
</dbReference>
<evidence type="ECO:0000313" key="1">
    <source>
        <dbReference type="EMBL" id="KAG2495511.1"/>
    </source>
</evidence>
<protein>
    <submittedName>
        <fullName evidence="1">Uncharacterized protein</fullName>
    </submittedName>
</protein>
<evidence type="ECO:0000313" key="2">
    <source>
        <dbReference type="Proteomes" id="UP000612055"/>
    </source>
</evidence>
<reference evidence="1" key="1">
    <citation type="journal article" date="2020" name="bioRxiv">
        <title>Comparative genomics of Chlamydomonas.</title>
        <authorList>
            <person name="Craig R.J."/>
            <person name="Hasan A.R."/>
            <person name="Ness R.W."/>
            <person name="Keightley P.D."/>
        </authorList>
    </citation>
    <scope>NUCLEOTIDE SEQUENCE</scope>
    <source>
        <strain evidence="1">CCAP 11/70</strain>
    </source>
</reference>
<name>A0A835Y3X6_9CHLO</name>
<organism evidence="1 2">
    <name type="scientific">Edaphochlamys debaryana</name>
    <dbReference type="NCBI Taxonomy" id="47281"/>
    <lineage>
        <taxon>Eukaryota</taxon>
        <taxon>Viridiplantae</taxon>
        <taxon>Chlorophyta</taxon>
        <taxon>core chlorophytes</taxon>
        <taxon>Chlorophyceae</taxon>
        <taxon>CS clade</taxon>
        <taxon>Chlamydomonadales</taxon>
        <taxon>Chlamydomonadales incertae sedis</taxon>
        <taxon>Edaphochlamys</taxon>
    </lineage>
</organism>
<dbReference type="OrthoDB" id="498286at2759"/>
<dbReference type="GO" id="GO:0005737">
    <property type="term" value="C:cytoplasm"/>
    <property type="evidence" value="ECO:0007669"/>
    <property type="project" value="TreeGrafter"/>
</dbReference>
<dbReference type="Proteomes" id="UP000612055">
    <property type="component" value="Unassembled WGS sequence"/>
</dbReference>
<comment type="caution">
    <text evidence="1">The sequence shown here is derived from an EMBL/GenBank/DDBJ whole genome shotgun (WGS) entry which is preliminary data.</text>
</comment>
<dbReference type="PANTHER" id="PTHR35020:SF2">
    <property type="entry name" value="N-ACETYLGLUCOSAMINE-INDUCED PROTEIN 1"/>
    <property type="match status" value="1"/>
</dbReference>
<keyword evidence="2" id="KW-1185">Reference proteome</keyword>
<dbReference type="PANTHER" id="PTHR35020">
    <property type="entry name" value="N-ACETYLGLUCOSAMINE-INDUCED PROTEIN 1"/>
    <property type="match status" value="1"/>
</dbReference>
<sequence>MLNEFPYYLAPEDRVTHVNIWCSSQPLADATIEKMIAERLPAEEYVWFVNPPQFQSIRTIWHCHIMLRNLDMGRVKLSDLGQPELLDRSKYPDG</sequence>
<accession>A0A835Y3X6</accession>
<gene>
    <name evidence="1" type="ORF">HYH03_006454</name>
</gene>
<proteinExistence type="predicted"/>